<dbReference type="AlphaFoldDB" id="A0A9D1L6F4"/>
<dbReference type="EMBL" id="DVMP01000096">
    <property type="protein sequence ID" value="HIU25925.1"/>
    <property type="molecule type" value="Genomic_DNA"/>
</dbReference>
<dbReference type="Gene3D" id="1.20.144.10">
    <property type="entry name" value="Phosphatidic acid phosphatase type 2/haloperoxidase"/>
    <property type="match status" value="1"/>
</dbReference>
<dbReference type="SMART" id="SM00014">
    <property type="entry name" value="acidPPc"/>
    <property type="match status" value="1"/>
</dbReference>
<feature type="domain" description="Phosphatidic acid phosphatase type 2/haloperoxidase" evidence="2">
    <location>
        <begin position="53"/>
        <end position="161"/>
    </location>
</feature>
<evidence type="ECO:0000259" key="2">
    <source>
        <dbReference type="SMART" id="SM00014"/>
    </source>
</evidence>
<accession>A0A9D1L6F4</accession>
<name>A0A9D1L6F4_9FIRM</name>
<reference evidence="3" key="2">
    <citation type="journal article" date="2021" name="PeerJ">
        <title>Extensive microbial diversity within the chicken gut microbiome revealed by metagenomics and culture.</title>
        <authorList>
            <person name="Gilroy R."/>
            <person name="Ravi A."/>
            <person name="Getino M."/>
            <person name="Pursley I."/>
            <person name="Horton D.L."/>
            <person name="Alikhan N.F."/>
            <person name="Baker D."/>
            <person name="Gharbi K."/>
            <person name="Hall N."/>
            <person name="Watson M."/>
            <person name="Adriaenssens E.M."/>
            <person name="Foster-Nyarko E."/>
            <person name="Jarju S."/>
            <person name="Secka A."/>
            <person name="Antonio M."/>
            <person name="Oren A."/>
            <person name="Chaudhuri R.R."/>
            <person name="La Ragione R."/>
            <person name="Hildebrand F."/>
            <person name="Pallen M.J."/>
        </authorList>
    </citation>
    <scope>NUCLEOTIDE SEQUENCE</scope>
    <source>
        <strain evidence="3">ChiHcec3-6078</strain>
    </source>
</reference>
<dbReference type="SUPFAM" id="SSF48317">
    <property type="entry name" value="Acid phosphatase/Vanadium-dependent haloperoxidase"/>
    <property type="match status" value="1"/>
</dbReference>
<sequence length="165" mass="18181">MKREAYVKMTDLVRERKALRAAVIWSDRLLTKLAYIIYPVFVIILFIKKDPDAVRALLVPGISFGAVSLFRWAFRAPRPYEVFETTPVIKKNTKGKSFPSRHVFSIFVIGASIMWFSPLWGAALMAAGAVMAAARVLGGVHFPRDVIAGALIGAGCGIAGFWLIP</sequence>
<dbReference type="Proteomes" id="UP000824090">
    <property type="component" value="Unassembled WGS sequence"/>
</dbReference>
<feature type="transmembrane region" description="Helical" evidence="1">
    <location>
        <begin position="53"/>
        <end position="74"/>
    </location>
</feature>
<protein>
    <submittedName>
        <fullName evidence="3">Phosphatase PAP2 family protein</fullName>
    </submittedName>
</protein>
<dbReference type="PANTHER" id="PTHR14969:SF13">
    <property type="entry name" value="AT30094P"/>
    <property type="match status" value="1"/>
</dbReference>
<feature type="transmembrane region" description="Helical" evidence="1">
    <location>
        <begin position="103"/>
        <end position="134"/>
    </location>
</feature>
<feature type="transmembrane region" description="Helical" evidence="1">
    <location>
        <begin position="29"/>
        <end position="47"/>
    </location>
</feature>
<dbReference type="PANTHER" id="PTHR14969">
    <property type="entry name" value="SPHINGOSINE-1-PHOSPHATE PHOSPHOHYDROLASE"/>
    <property type="match status" value="1"/>
</dbReference>
<comment type="caution">
    <text evidence="3">The sequence shown here is derived from an EMBL/GenBank/DDBJ whole genome shotgun (WGS) entry which is preliminary data.</text>
</comment>
<feature type="transmembrane region" description="Helical" evidence="1">
    <location>
        <begin position="146"/>
        <end position="164"/>
    </location>
</feature>
<dbReference type="InterPro" id="IPR036938">
    <property type="entry name" value="PAP2/HPO_sf"/>
</dbReference>
<gene>
    <name evidence="3" type="ORF">IAC50_05470</name>
</gene>
<evidence type="ECO:0000256" key="1">
    <source>
        <dbReference type="SAM" id="Phobius"/>
    </source>
</evidence>
<reference evidence="3" key="1">
    <citation type="submission" date="2020-10" db="EMBL/GenBank/DDBJ databases">
        <authorList>
            <person name="Gilroy R."/>
        </authorList>
    </citation>
    <scope>NUCLEOTIDE SEQUENCE</scope>
    <source>
        <strain evidence="3">ChiHcec3-6078</strain>
    </source>
</reference>
<evidence type="ECO:0000313" key="3">
    <source>
        <dbReference type="EMBL" id="HIU25925.1"/>
    </source>
</evidence>
<keyword evidence="1" id="KW-1133">Transmembrane helix</keyword>
<dbReference type="Pfam" id="PF01569">
    <property type="entry name" value="PAP2"/>
    <property type="match status" value="1"/>
</dbReference>
<proteinExistence type="predicted"/>
<dbReference type="InterPro" id="IPR000326">
    <property type="entry name" value="PAP2/HPO"/>
</dbReference>
<organism evidence="3 4">
    <name type="scientific">Candidatus Allocopromorpha excrementigallinarum</name>
    <dbReference type="NCBI Taxonomy" id="2840742"/>
    <lineage>
        <taxon>Bacteria</taxon>
        <taxon>Bacillati</taxon>
        <taxon>Bacillota</taxon>
        <taxon>Clostridia</taxon>
        <taxon>Eubacteriales</taxon>
        <taxon>Eubacteriaceae</taxon>
        <taxon>Eubacteriaceae incertae sedis</taxon>
        <taxon>Candidatus Allocopromorpha</taxon>
    </lineage>
</organism>
<keyword evidence="1" id="KW-0812">Transmembrane</keyword>
<keyword evidence="1" id="KW-0472">Membrane</keyword>
<dbReference type="CDD" id="cd01610">
    <property type="entry name" value="PAP2_like"/>
    <property type="match status" value="1"/>
</dbReference>
<evidence type="ECO:0000313" key="4">
    <source>
        <dbReference type="Proteomes" id="UP000824090"/>
    </source>
</evidence>